<organism evidence="1 2">
    <name type="scientific">Leptolyngbya boryana NIES-2135</name>
    <dbReference type="NCBI Taxonomy" id="1973484"/>
    <lineage>
        <taxon>Bacteria</taxon>
        <taxon>Bacillati</taxon>
        <taxon>Cyanobacteriota</taxon>
        <taxon>Cyanophyceae</taxon>
        <taxon>Leptolyngbyales</taxon>
        <taxon>Leptolyngbyaceae</taxon>
        <taxon>Leptolyngbya group</taxon>
        <taxon>Leptolyngbya</taxon>
    </lineage>
</organism>
<reference evidence="1 2" key="1">
    <citation type="submission" date="2017-06" db="EMBL/GenBank/DDBJ databases">
        <title>Genome sequencing of cyanobaciteial culture collection at National Institute for Environmental Studies (NIES).</title>
        <authorList>
            <person name="Hirose Y."/>
            <person name="Shimura Y."/>
            <person name="Fujisawa T."/>
            <person name="Nakamura Y."/>
            <person name="Kawachi M."/>
        </authorList>
    </citation>
    <scope>NUCLEOTIDE SEQUENCE [LARGE SCALE GENOMIC DNA]</scope>
    <source>
        <strain evidence="1 2">NIES-2135</strain>
    </source>
</reference>
<dbReference type="Proteomes" id="UP000217895">
    <property type="component" value="Chromosome"/>
</dbReference>
<gene>
    <name evidence="1" type="ORF">NIES2135_54530</name>
</gene>
<evidence type="ECO:0000313" key="1">
    <source>
        <dbReference type="EMBL" id="BAY58580.1"/>
    </source>
</evidence>
<accession>A0A1Z4JPF3</accession>
<protein>
    <submittedName>
        <fullName evidence="1">Uncharacterized protein</fullName>
    </submittedName>
</protein>
<dbReference type="EMBL" id="AP018203">
    <property type="protein sequence ID" value="BAY58580.1"/>
    <property type="molecule type" value="Genomic_DNA"/>
</dbReference>
<name>A0A1Z4JPF3_LEPBY</name>
<evidence type="ECO:0000313" key="2">
    <source>
        <dbReference type="Proteomes" id="UP000217895"/>
    </source>
</evidence>
<dbReference type="AlphaFoldDB" id="A0A1Z4JPF3"/>
<sequence length="105" mass="10956">MADSLRTIDVDTTIAALQQGLTAIPVEQAIAVIESWQQQLQGTDLAEDLGDLKQALTEGDTSTIAQILSDLGEDTSEAASEATGNVAVKVEQLGELLSQAGQSLM</sequence>
<proteinExistence type="predicted"/>
<keyword evidence="2" id="KW-1185">Reference proteome</keyword>